<dbReference type="InterPro" id="IPR009040">
    <property type="entry name" value="Ferritin-like_diiron"/>
</dbReference>
<dbReference type="EMBL" id="SJFN01000021">
    <property type="protein sequence ID" value="TBW36248.1"/>
    <property type="molecule type" value="Genomic_DNA"/>
</dbReference>
<dbReference type="AlphaFoldDB" id="A0A4Q9VL91"/>
<dbReference type="CDD" id="cd01041">
    <property type="entry name" value="Rubrerythrin"/>
    <property type="match status" value="1"/>
</dbReference>
<organism evidence="2 3">
    <name type="scientific">Siculibacillus lacustris</name>
    <dbReference type="NCBI Taxonomy" id="1549641"/>
    <lineage>
        <taxon>Bacteria</taxon>
        <taxon>Pseudomonadati</taxon>
        <taxon>Pseudomonadota</taxon>
        <taxon>Alphaproteobacteria</taxon>
        <taxon>Hyphomicrobiales</taxon>
        <taxon>Ancalomicrobiaceae</taxon>
        <taxon>Siculibacillus</taxon>
    </lineage>
</organism>
<reference evidence="2 3" key="1">
    <citation type="submission" date="2019-02" db="EMBL/GenBank/DDBJ databases">
        <title>Siculibacillus lacustris gen. nov., sp. nov., a new rosette-forming bacterium isolated from a freshwater crater lake (Lake St. Ana, Romania).</title>
        <authorList>
            <person name="Felfoldi T."/>
            <person name="Marton Z."/>
            <person name="Szabo A."/>
            <person name="Mentes A."/>
            <person name="Boka K."/>
            <person name="Marialigeti K."/>
            <person name="Mathe I."/>
            <person name="Koncz M."/>
            <person name="Schumann P."/>
            <person name="Toth E."/>
        </authorList>
    </citation>
    <scope>NUCLEOTIDE SEQUENCE [LARGE SCALE GENOMIC DNA]</scope>
    <source>
        <strain evidence="2 3">SA-279</strain>
    </source>
</reference>
<evidence type="ECO:0000313" key="3">
    <source>
        <dbReference type="Proteomes" id="UP000292781"/>
    </source>
</evidence>
<dbReference type="Pfam" id="PF02915">
    <property type="entry name" value="Rubrerythrin"/>
    <property type="match status" value="1"/>
</dbReference>
<protein>
    <submittedName>
        <fullName evidence="2">Rubrerythrin family protein</fullName>
    </submittedName>
</protein>
<evidence type="ECO:0000313" key="2">
    <source>
        <dbReference type="EMBL" id="TBW36248.1"/>
    </source>
</evidence>
<dbReference type="RefSeq" id="WP_131310244.1">
    <property type="nucleotide sequence ID" value="NZ_SJFN01000021.1"/>
</dbReference>
<dbReference type="InterPro" id="IPR012347">
    <property type="entry name" value="Ferritin-like"/>
</dbReference>
<gene>
    <name evidence="2" type="ORF">EYW49_14165</name>
</gene>
<name>A0A4Q9VL91_9HYPH</name>
<feature type="domain" description="Ferritin-like diiron" evidence="1">
    <location>
        <begin position="1"/>
        <end position="127"/>
    </location>
</feature>
<keyword evidence="3" id="KW-1185">Reference proteome</keyword>
<dbReference type="PANTHER" id="PTHR33746:SF4">
    <property type="entry name" value="RUBRERYTHRIN"/>
    <property type="match status" value="1"/>
</dbReference>
<dbReference type="Gene3D" id="2.20.28.10">
    <property type="match status" value="1"/>
</dbReference>
<dbReference type="InterPro" id="IPR009078">
    <property type="entry name" value="Ferritin-like_SF"/>
</dbReference>
<evidence type="ECO:0000259" key="1">
    <source>
        <dbReference type="PROSITE" id="PS50905"/>
    </source>
</evidence>
<dbReference type="PROSITE" id="PS50905">
    <property type="entry name" value="FERRITIN_LIKE"/>
    <property type="match status" value="1"/>
</dbReference>
<dbReference type="OrthoDB" id="9799749at2"/>
<accession>A0A4Q9VL91</accession>
<sequence>MSTTDDLKEAFAGESQANRKYLAYGEQAVTDGFPGVAKLFRAVAAAETIHALAHLRAMGGVKSTLDNLTEAQGGEQHEFTEMYPPMLERATAAGDKRAMRSMRYALEVEKVHFDLFAQALAALKTGTDLGAETARVCPHCGHTVIGDAPDSCPVCGCKGENYLDVA</sequence>
<dbReference type="GO" id="GO:0016491">
    <property type="term" value="F:oxidoreductase activity"/>
    <property type="evidence" value="ECO:0007669"/>
    <property type="project" value="InterPro"/>
</dbReference>
<dbReference type="InterPro" id="IPR052753">
    <property type="entry name" value="Rbr2/Nigerythrin"/>
</dbReference>
<dbReference type="Gene3D" id="1.20.1260.10">
    <property type="match status" value="1"/>
</dbReference>
<dbReference type="GO" id="GO:0046872">
    <property type="term" value="F:metal ion binding"/>
    <property type="evidence" value="ECO:0007669"/>
    <property type="project" value="InterPro"/>
</dbReference>
<proteinExistence type="predicted"/>
<dbReference type="PANTHER" id="PTHR33746">
    <property type="entry name" value="RUBRERYTHRIN"/>
    <property type="match status" value="1"/>
</dbReference>
<comment type="caution">
    <text evidence="2">The sequence shown here is derived from an EMBL/GenBank/DDBJ whole genome shotgun (WGS) entry which is preliminary data.</text>
</comment>
<dbReference type="Proteomes" id="UP000292781">
    <property type="component" value="Unassembled WGS sequence"/>
</dbReference>
<dbReference type="SUPFAM" id="SSF47240">
    <property type="entry name" value="Ferritin-like"/>
    <property type="match status" value="1"/>
</dbReference>
<dbReference type="SUPFAM" id="SSF57802">
    <property type="entry name" value="Rubredoxin-like"/>
    <property type="match status" value="1"/>
</dbReference>
<dbReference type="InterPro" id="IPR003251">
    <property type="entry name" value="Rr_diiron-bd_dom"/>
</dbReference>